<evidence type="ECO:0000313" key="1">
    <source>
        <dbReference type="EMBL" id="MPC60626.1"/>
    </source>
</evidence>
<proteinExistence type="predicted"/>
<reference evidence="1 2" key="1">
    <citation type="submission" date="2019-05" db="EMBL/GenBank/DDBJ databases">
        <title>Another draft genome of Portunus trituberculatus and its Hox gene families provides insights of decapod evolution.</title>
        <authorList>
            <person name="Jeong J.-H."/>
            <person name="Song I."/>
            <person name="Kim S."/>
            <person name="Choi T."/>
            <person name="Kim D."/>
            <person name="Ryu S."/>
            <person name="Kim W."/>
        </authorList>
    </citation>
    <scope>NUCLEOTIDE SEQUENCE [LARGE SCALE GENOMIC DNA]</scope>
    <source>
        <tissue evidence="1">Muscle</tissue>
    </source>
</reference>
<dbReference type="Proteomes" id="UP000324222">
    <property type="component" value="Unassembled WGS sequence"/>
</dbReference>
<dbReference type="EMBL" id="VSRR010017730">
    <property type="protein sequence ID" value="MPC60626.1"/>
    <property type="molecule type" value="Genomic_DNA"/>
</dbReference>
<comment type="caution">
    <text evidence="1">The sequence shown here is derived from an EMBL/GenBank/DDBJ whole genome shotgun (WGS) entry which is preliminary data.</text>
</comment>
<evidence type="ECO:0000313" key="2">
    <source>
        <dbReference type="Proteomes" id="UP000324222"/>
    </source>
</evidence>
<sequence length="84" mass="10118">METVKALAARHRQRKPRRPRRILSWQYLQRRVEQGHYNLMKELAVECPQLYKNFTKFGNDIFNEVVERVRSPHSKATHILEKTS</sequence>
<name>A0A5B7GSN7_PORTR</name>
<keyword evidence="2" id="KW-1185">Reference proteome</keyword>
<accession>A0A5B7GSN7</accession>
<gene>
    <name evidence="1" type="ORF">E2C01_054679</name>
</gene>
<dbReference type="AlphaFoldDB" id="A0A5B7GSN7"/>
<organism evidence="1 2">
    <name type="scientific">Portunus trituberculatus</name>
    <name type="common">Swimming crab</name>
    <name type="synonym">Neptunus trituberculatus</name>
    <dbReference type="NCBI Taxonomy" id="210409"/>
    <lineage>
        <taxon>Eukaryota</taxon>
        <taxon>Metazoa</taxon>
        <taxon>Ecdysozoa</taxon>
        <taxon>Arthropoda</taxon>
        <taxon>Crustacea</taxon>
        <taxon>Multicrustacea</taxon>
        <taxon>Malacostraca</taxon>
        <taxon>Eumalacostraca</taxon>
        <taxon>Eucarida</taxon>
        <taxon>Decapoda</taxon>
        <taxon>Pleocyemata</taxon>
        <taxon>Brachyura</taxon>
        <taxon>Eubrachyura</taxon>
        <taxon>Portunoidea</taxon>
        <taxon>Portunidae</taxon>
        <taxon>Portuninae</taxon>
        <taxon>Portunus</taxon>
    </lineage>
</organism>
<protein>
    <submittedName>
        <fullName evidence="1">Uncharacterized protein</fullName>
    </submittedName>
</protein>